<sequence>MSLIPSALPSLLAVVALGLPFAALAVTDEDIAEAVQKPSWGLYKGYAEFKMAHYADAKRIWSALAERGNGEAWFNLGILAEDGLGEPRDAHAARRLYENGAEAGSRNAALRLGLLLQGGKLGQRDLDGARRWLKVAADKGDAEAATHLAALDDPQGGGSVRDRELAEARRFEAEGRHADAAAMYRKLADFGDVRGVTRLAWAYEAGRGVERNLAEAARLFRVAAEQGDAEAQYALSVMLDTGAGQVRNGDEALRWLRASAGQNYPPAIQALQARN</sequence>
<keyword evidence="3" id="KW-1185">Reference proteome</keyword>
<dbReference type="eggNOG" id="COG0790">
    <property type="taxonomic scope" value="Bacteria"/>
</dbReference>
<name>F5RET3_METUF</name>
<dbReference type="PANTHER" id="PTHR11102">
    <property type="entry name" value="SEL-1-LIKE PROTEIN"/>
    <property type="match status" value="1"/>
</dbReference>
<dbReference type="SUPFAM" id="SSF81901">
    <property type="entry name" value="HCP-like"/>
    <property type="match status" value="2"/>
</dbReference>
<dbReference type="Proteomes" id="UP000005019">
    <property type="component" value="Unassembled WGS sequence"/>
</dbReference>
<feature type="signal peptide" evidence="1">
    <location>
        <begin position="1"/>
        <end position="25"/>
    </location>
</feature>
<dbReference type="STRING" id="1000565.METUNv1_02808"/>
<keyword evidence="1" id="KW-0732">Signal</keyword>
<accession>F5RET3</accession>
<gene>
    <name evidence="2" type="ORF">METUNv1_02808</name>
</gene>
<dbReference type="Pfam" id="PF08238">
    <property type="entry name" value="Sel1"/>
    <property type="match status" value="4"/>
</dbReference>
<evidence type="ECO:0000313" key="2">
    <source>
        <dbReference type="EMBL" id="EGK71414.1"/>
    </source>
</evidence>
<comment type="caution">
    <text evidence="2">The sequence shown here is derived from an EMBL/GenBank/DDBJ whole genome shotgun (WGS) entry which is preliminary data.</text>
</comment>
<dbReference type="SMART" id="SM00671">
    <property type="entry name" value="SEL1"/>
    <property type="match status" value="4"/>
</dbReference>
<dbReference type="Gene3D" id="1.25.40.10">
    <property type="entry name" value="Tetratricopeptide repeat domain"/>
    <property type="match status" value="2"/>
</dbReference>
<evidence type="ECO:0000256" key="1">
    <source>
        <dbReference type="SAM" id="SignalP"/>
    </source>
</evidence>
<dbReference type="EMBL" id="AFHG01000052">
    <property type="protein sequence ID" value="EGK71414.1"/>
    <property type="molecule type" value="Genomic_DNA"/>
</dbReference>
<dbReference type="PANTHER" id="PTHR11102:SF160">
    <property type="entry name" value="ERAD-ASSOCIATED E3 UBIQUITIN-PROTEIN LIGASE COMPONENT HRD3"/>
    <property type="match status" value="1"/>
</dbReference>
<protein>
    <submittedName>
        <fullName evidence="2">Sel1 domain protein repeat-containing protein</fullName>
    </submittedName>
</protein>
<reference evidence="2 3" key="1">
    <citation type="journal article" date="2011" name="J. Bacteriol.">
        <title>Genome sequence of Methyloversatilis universalis FAM5T, a methylotrophic representative of the order Rhodocyclales.</title>
        <authorList>
            <person name="Kittichotirat W."/>
            <person name="Good N.M."/>
            <person name="Hall R."/>
            <person name="Bringel F."/>
            <person name="Lajus A."/>
            <person name="Medigue C."/>
            <person name="Smalley N.E."/>
            <person name="Beck D."/>
            <person name="Bumgarner R."/>
            <person name="Vuilleumier S."/>
            <person name="Kalyuzhnaya M.G."/>
        </authorList>
    </citation>
    <scope>NUCLEOTIDE SEQUENCE [LARGE SCALE GENOMIC DNA]</scope>
    <source>
        <strain evidence="3">ATCC BAA-1314 / JCM 13912 / FAM5</strain>
    </source>
</reference>
<organism evidence="2 3">
    <name type="scientific">Methyloversatilis universalis (strain ATCC BAA-1314 / DSM 25237 / JCM 13912 / CCUG 52030 / FAM5)</name>
    <dbReference type="NCBI Taxonomy" id="1000565"/>
    <lineage>
        <taxon>Bacteria</taxon>
        <taxon>Pseudomonadati</taxon>
        <taxon>Pseudomonadota</taxon>
        <taxon>Betaproteobacteria</taxon>
        <taxon>Nitrosomonadales</taxon>
        <taxon>Sterolibacteriaceae</taxon>
        <taxon>Methyloversatilis</taxon>
    </lineage>
</organism>
<evidence type="ECO:0000313" key="3">
    <source>
        <dbReference type="Proteomes" id="UP000005019"/>
    </source>
</evidence>
<dbReference type="RefSeq" id="WP_008062775.1">
    <property type="nucleotide sequence ID" value="NZ_AFHG01000052.1"/>
</dbReference>
<dbReference type="InterPro" id="IPR050767">
    <property type="entry name" value="Sel1_AlgK"/>
</dbReference>
<proteinExistence type="predicted"/>
<dbReference type="InterPro" id="IPR006597">
    <property type="entry name" value="Sel1-like"/>
</dbReference>
<dbReference type="InterPro" id="IPR011990">
    <property type="entry name" value="TPR-like_helical_dom_sf"/>
</dbReference>
<dbReference type="AlphaFoldDB" id="F5RET3"/>
<feature type="chain" id="PRO_5003330995" evidence="1">
    <location>
        <begin position="26"/>
        <end position="275"/>
    </location>
</feature>